<dbReference type="EMBL" id="JAAXKZ010000029">
    <property type="protein sequence ID" value="NMH91996.1"/>
    <property type="molecule type" value="Genomic_DNA"/>
</dbReference>
<accession>A0A848DHF4</accession>
<dbReference type="InterPro" id="IPR050259">
    <property type="entry name" value="SDR"/>
</dbReference>
<dbReference type="AlphaFoldDB" id="A0A848DHF4"/>
<keyword evidence="3" id="KW-1185">Reference proteome</keyword>
<evidence type="ECO:0000256" key="1">
    <source>
        <dbReference type="ARBA" id="ARBA00006484"/>
    </source>
</evidence>
<dbReference type="Gene3D" id="3.40.50.720">
    <property type="entry name" value="NAD(P)-binding Rossmann-like Domain"/>
    <property type="match status" value="1"/>
</dbReference>
<dbReference type="Pfam" id="PF13561">
    <property type="entry name" value="adh_short_C2"/>
    <property type="match status" value="1"/>
</dbReference>
<evidence type="ECO:0000313" key="3">
    <source>
        <dbReference type="Proteomes" id="UP000586918"/>
    </source>
</evidence>
<dbReference type="PRINTS" id="PR00081">
    <property type="entry name" value="GDHRDH"/>
</dbReference>
<dbReference type="Proteomes" id="UP000586918">
    <property type="component" value="Unassembled WGS sequence"/>
</dbReference>
<evidence type="ECO:0000313" key="2">
    <source>
        <dbReference type="EMBL" id="NMH91996.1"/>
    </source>
</evidence>
<organism evidence="2 3">
    <name type="scientific">Pseudonocardia bannensis</name>
    <dbReference type="NCBI Taxonomy" id="630973"/>
    <lineage>
        <taxon>Bacteria</taxon>
        <taxon>Bacillati</taxon>
        <taxon>Actinomycetota</taxon>
        <taxon>Actinomycetes</taxon>
        <taxon>Pseudonocardiales</taxon>
        <taxon>Pseudonocardiaceae</taxon>
        <taxon>Pseudonocardia</taxon>
    </lineage>
</organism>
<dbReference type="PANTHER" id="PTHR42879:SF6">
    <property type="entry name" value="NADPH-DEPENDENT REDUCTASE BACG"/>
    <property type="match status" value="1"/>
</dbReference>
<proteinExistence type="inferred from homology"/>
<gene>
    <name evidence="2" type="ORF">HF519_10520</name>
</gene>
<protein>
    <submittedName>
        <fullName evidence="2">SDR family oxidoreductase</fullName>
    </submittedName>
</protein>
<sequence>MDLGIHGRTALVCASTSGLGYAVAAALTAEGVRVAITGRRADTVEQRASELSGAAGFVTDLTDLAAVAELVPRVEQALGGVDILVLNSGGPPHGTAETLSDEDFTAAIDTLARAQRQLVAAALPGMLARNWGRILAVGSSGVAEPLADLAASNVGRAALAAYLKTLSAEVASRGVTCNMLLPGRIDTDRVRLTDRARAEQTGSSPEEVAAASRSTIPAGRYGTPQEFGQAAAFLCSAAAGYITGIQLRVDGGRARSY</sequence>
<dbReference type="InterPro" id="IPR036291">
    <property type="entry name" value="NAD(P)-bd_dom_sf"/>
</dbReference>
<comment type="caution">
    <text evidence="2">The sequence shown here is derived from an EMBL/GenBank/DDBJ whole genome shotgun (WGS) entry which is preliminary data.</text>
</comment>
<dbReference type="PANTHER" id="PTHR42879">
    <property type="entry name" value="3-OXOACYL-(ACYL-CARRIER-PROTEIN) REDUCTASE"/>
    <property type="match status" value="1"/>
</dbReference>
<reference evidence="2 3" key="1">
    <citation type="submission" date="2020-04" db="EMBL/GenBank/DDBJ databases">
        <authorList>
            <person name="Klaysubun C."/>
            <person name="Duangmal K."/>
            <person name="Lipun K."/>
        </authorList>
    </citation>
    <scope>NUCLEOTIDE SEQUENCE [LARGE SCALE GENOMIC DNA]</scope>
    <source>
        <strain evidence="2 3">DSM 45300</strain>
    </source>
</reference>
<name>A0A848DHF4_9PSEU</name>
<comment type="similarity">
    <text evidence="1">Belongs to the short-chain dehydrogenases/reductases (SDR) family.</text>
</comment>
<dbReference type="SUPFAM" id="SSF51735">
    <property type="entry name" value="NAD(P)-binding Rossmann-fold domains"/>
    <property type="match status" value="1"/>
</dbReference>
<dbReference type="InterPro" id="IPR002347">
    <property type="entry name" value="SDR_fam"/>
</dbReference>